<keyword evidence="1" id="KW-1133">Transmembrane helix</keyword>
<feature type="transmembrane region" description="Helical" evidence="1">
    <location>
        <begin position="94"/>
        <end position="118"/>
    </location>
</feature>
<evidence type="ECO:0000256" key="1">
    <source>
        <dbReference type="SAM" id="Phobius"/>
    </source>
</evidence>
<dbReference type="AlphaFoldDB" id="A0A1T4YNK2"/>
<protein>
    <recommendedName>
        <fullName evidence="5">DUF2809 domain-containing protein</fullName>
    </recommendedName>
</protein>
<evidence type="ECO:0000313" key="3">
    <source>
        <dbReference type="EMBL" id="SKB03300.1"/>
    </source>
</evidence>
<accession>A0A1T4YNK2</accession>
<dbReference type="RefSeq" id="WP_078715579.1">
    <property type="nucleotide sequence ID" value="NZ_FUYG01000015.1"/>
</dbReference>
<evidence type="ECO:0000313" key="4">
    <source>
        <dbReference type="Proteomes" id="UP000189735"/>
    </source>
</evidence>
<feature type="signal peptide" evidence="2">
    <location>
        <begin position="1"/>
        <end position="28"/>
    </location>
</feature>
<gene>
    <name evidence="3" type="ORF">SAMN06295879_3706</name>
</gene>
<evidence type="ECO:0008006" key="5">
    <source>
        <dbReference type="Google" id="ProtNLM"/>
    </source>
</evidence>
<organism evidence="3 4">
    <name type="scientific">Agreia bicolorata</name>
    <dbReference type="NCBI Taxonomy" id="110935"/>
    <lineage>
        <taxon>Bacteria</taxon>
        <taxon>Bacillati</taxon>
        <taxon>Actinomycetota</taxon>
        <taxon>Actinomycetes</taxon>
        <taxon>Micrococcales</taxon>
        <taxon>Microbacteriaceae</taxon>
        <taxon>Agreia</taxon>
    </lineage>
</organism>
<keyword evidence="2" id="KW-0732">Signal</keyword>
<sequence>MYSTPWRHRVALALAACLVVAIGLGAHAVEGPVAAFAADSLYTVLVYLILRLIFVRAGLWMLAVAAFAFSAVIEALQLSELPEQWGDAFPPARLVLGTSFSATDLVSYAIGALTIWLADRAVLGVVEARSSRSARSRA</sequence>
<dbReference type="EMBL" id="FUYG01000015">
    <property type="protein sequence ID" value="SKB03300.1"/>
    <property type="molecule type" value="Genomic_DNA"/>
</dbReference>
<proteinExistence type="predicted"/>
<feature type="transmembrane region" description="Helical" evidence="1">
    <location>
        <begin position="44"/>
        <end position="73"/>
    </location>
</feature>
<dbReference type="InterPro" id="IPR021257">
    <property type="entry name" value="DUF2809"/>
</dbReference>
<reference evidence="4" key="1">
    <citation type="submission" date="2017-02" db="EMBL/GenBank/DDBJ databases">
        <authorList>
            <person name="Varghese N."/>
            <person name="Submissions S."/>
        </authorList>
    </citation>
    <scope>NUCLEOTIDE SEQUENCE [LARGE SCALE GENOMIC DNA]</scope>
    <source>
        <strain evidence="4">VKM Ac-2052</strain>
    </source>
</reference>
<evidence type="ECO:0000256" key="2">
    <source>
        <dbReference type="SAM" id="SignalP"/>
    </source>
</evidence>
<dbReference type="Proteomes" id="UP000189735">
    <property type="component" value="Unassembled WGS sequence"/>
</dbReference>
<feature type="chain" id="PRO_5012978923" description="DUF2809 domain-containing protein" evidence="2">
    <location>
        <begin position="29"/>
        <end position="138"/>
    </location>
</feature>
<keyword evidence="1" id="KW-0812">Transmembrane</keyword>
<keyword evidence="1" id="KW-0472">Membrane</keyword>
<name>A0A1T4YNK2_9MICO</name>
<dbReference type="Pfam" id="PF10990">
    <property type="entry name" value="DUF2809"/>
    <property type="match status" value="1"/>
</dbReference>